<evidence type="ECO:0000313" key="1">
    <source>
        <dbReference type="EMBL" id="QOL00368.1"/>
    </source>
</evidence>
<reference evidence="1" key="1">
    <citation type="submission" date="2020-09" db="EMBL/GenBank/DDBJ databases">
        <title>A new high-throughput screening method to detect antimicrobial volatiles from metagenomic clone libraries.</title>
        <authorList>
            <person name="Stocker F."/>
            <person name="Obermeier M."/>
            <person name="Resch K."/>
            <person name="Berg G."/>
            <person name="Mueller Bogota C.A."/>
        </authorList>
    </citation>
    <scope>NUCLEOTIDE SEQUENCE</scope>
</reference>
<evidence type="ECO:0008006" key="2">
    <source>
        <dbReference type="Google" id="ProtNLM"/>
    </source>
</evidence>
<accession>A0A7L9QC63</accession>
<proteinExistence type="predicted"/>
<organism evidence="1">
    <name type="scientific">uncultured organism</name>
    <dbReference type="NCBI Taxonomy" id="155900"/>
    <lineage>
        <taxon>unclassified sequences</taxon>
        <taxon>environmental samples</taxon>
    </lineage>
</organism>
<dbReference type="EMBL" id="MW000467">
    <property type="protein sequence ID" value="QOL00368.1"/>
    <property type="molecule type" value="Genomic_DNA"/>
</dbReference>
<dbReference type="AlphaFoldDB" id="A0A7L9QC63"/>
<name>A0A7L9QC63_9ZZZZ</name>
<sequence length="77" mass="8626">MSNGGKPKVRLRVDRWHTQCVAHGLITEQAQATAVGMCRWSMVQLLGGKQAPGNTFIAAALHYFPNLRFDDLFEIVR</sequence>
<protein>
    <recommendedName>
        <fullName evidence="2">XRE family transcriptional regulator</fullName>
    </recommendedName>
</protein>